<accession>A0A6A5S7R1</accession>
<feature type="compositionally biased region" description="Polar residues" evidence="1">
    <location>
        <begin position="73"/>
        <end position="103"/>
    </location>
</feature>
<protein>
    <submittedName>
        <fullName evidence="2">Uncharacterized protein</fullName>
    </submittedName>
</protein>
<organism evidence="2 3">
    <name type="scientific">Clathrospora elynae</name>
    <dbReference type="NCBI Taxonomy" id="706981"/>
    <lineage>
        <taxon>Eukaryota</taxon>
        <taxon>Fungi</taxon>
        <taxon>Dikarya</taxon>
        <taxon>Ascomycota</taxon>
        <taxon>Pezizomycotina</taxon>
        <taxon>Dothideomycetes</taxon>
        <taxon>Pleosporomycetidae</taxon>
        <taxon>Pleosporales</taxon>
        <taxon>Diademaceae</taxon>
        <taxon>Clathrospora</taxon>
    </lineage>
</organism>
<evidence type="ECO:0000313" key="3">
    <source>
        <dbReference type="Proteomes" id="UP000800038"/>
    </source>
</evidence>
<feature type="region of interest" description="Disordered" evidence="1">
    <location>
        <begin position="16"/>
        <end position="175"/>
    </location>
</feature>
<dbReference type="InterPro" id="IPR053203">
    <property type="entry name" value="Cisplatin_resist-associated"/>
</dbReference>
<dbReference type="EMBL" id="ML976174">
    <property type="protein sequence ID" value="KAF1936701.1"/>
    <property type="molecule type" value="Genomic_DNA"/>
</dbReference>
<dbReference type="PANTHER" id="PTHR34693">
    <property type="entry name" value="PROTEIN PAR32"/>
    <property type="match status" value="1"/>
</dbReference>
<evidence type="ECO:0000256" key="1">
    <source>
        <dbReference type="SAM" id="MobiDB-lite"/>
    </source>
</evidence>
<evidence type="ECO:0000313" key="2">
    <source>
        <dbReference type="EMBL" id="KAF1936701.1"/>
    </source>
</evidence>
<reference evidence="2" key="1">
    <citation type="journal article" date="2020" name="Stud. Mycol.">
        <title>101 Dothideomycetes genomes: a test case for predicting lifestyles and emergence of pathogens.</title>
        <authorList>
            <person name="Haridas S."/>
            <person name="Albert R."/>
            <person name="Binder M."/>
            <person name="Bloem J."/>
            <person name="Labutti K."/>
            <person name="Salamov A."/>
            <person name="Andreopoulos B."/>
            <person name="Baker S."/>
            <person name="Barry K."/>
            <person name="Bills G."/>
            <person name="Bluhm B."/>
            <person name="Cannon C."/>
            <person name="Castanera R."/>
            <person name="Culley D."/>
            <person name="Daum C."/>
            <person name="Ezra D."/>
            <person name="Gonzalez J."/>
            <person name="Henrissat B."/>
            <person name="Kuo A."/>
            <person name="Liang C."/>
            <person name="Lipzen A."/>
            <person name="Lutzoni F."/>
            <person name="Magnuson J."/>
            <person name="Mondo S."/>
            <person name="Nolan M."/>
            <person name="Ohm R."/>
            <person name="Pangilinan J."/>
            <person name="Park H.-J."/>
            <person name="Ramirez L."/>
            <person name="Alfaro M."/>
            <person name="Sun H."/>
            <person name="Tritt A."/>
            <person name="Yoshinaga Y."/>
            <person name="Zwiers L.-H."/>
            <person name="Turgeon B."/>
            <person name="Goodwin S."/>
            <person name="Spatafora J."/>
            <person name="Crous P."/>
            <person name="Grigoriev I."/>
        </authorList>
    </citation>
    <scope>NUCLEOTIDE SEQUENCE</scope>
    <source>
        <strain evidence="2">CBS 161.51</strain>
    </source>
</reference>
<feature type="compositionally biased region" description="Basic and acidic residues" evidence="1">
    <location>
        <begin position="128"/>
        <end position="155"/>
    </location>
</feature>
<dbReference type="PANTHER" id="PTHR34693:SF5">
    <property type="match status" value="1"/>
</dbReference>
<sequence>MAYGRGGAGNFYAAQEESKKAAEVGAPNDIEANRSSSSTAAAAPPSRSPAPAQTPNTPQDYAHMGRGGAGNWYQPTELQNEGTFTQPADSTAIPTSAKPQVSTPWHPESQELPVARSGRGGAGNFVWKSEDQARKEREEEEQRKESVREGVEKSVEAGLAKPPGALLGRETERRW</sequence>
<keyword evidence="3" id="KW-1185">Reference proteome</keyword>
<dbReference type="AlphaFoldDB" id="A0A6A5S7R1"/>
<name>A0A6A5S7R1_9PLEO</name>
<gene>
    <name evidence="2" type="ORF">EJ02DRAFT_76229</name>
</gene>
<proteinExistence type="predicted"/>
<dbReference type="OrthoDB" id="4159136at2759"/>
<dbReference type="Pfam" id="PF12223">
    <property type="entry name" value="DUF3602"/>
    <property type="match status" value="1"/>
</dbReference>
<dbReference type="InterPro" id="IPR022024">
    <property type="entry name" value="DUF3602"/>
</dbReference>
<dbReference type="Proteomes" id="UP000800038">
    <property type="component" value="Unassembled WGS sequence"/>
</dbReference>
<feature type="compositionally biased region" description="Low complexity" evidence="1">
    <location>
        <begin position="34"/>
        <end position="55"/>
    </location>
</feature>